<gene>
    <name evidence="5" type="ORF">C0J50_8259</name>
</gene>
<evidence type="ECO:0000313" key="5">
    <source>
        <dbReference type="EMBL" id="KAI5628115.1"/>
    </source>
</evidence>
<name>A0AAD5B6P5_SILAS</name>
<feature type="domain" description="ZP" evidence="4">
    <location>
        <begin position="39"/>
        <end position="281"/>
    </location>
</feature>
<dbReference type="Proteomes" id="UP001205998">
    <property type="component" value="Unassembled WGS sequence"/>
</dbReference>
<dbReference type="InterPro" id="IPR042235">
    <property type="entry name" value="ZP-C_dom"/>
</dbReference>
<accession>A0AAD5B6P5</accession>
<dbReference type="Gene3D" id="2.60.40.4100">
    <property type="entry name" value="Zona pellucida, ZP-C domain"/>
    <property type="match status" value="1"/>
</dbReference>
<sequence>CQTLNCTQDEVCRKINGAYGCACGNVPKHNPNTSDAIETCSGSNGSLSLSRCQLFEAGYSVDILHLNDPSCKGKIENDRLVFYFDSNSGMCGTTLKNNGTYIIFENSVGTNNGIGVITRAHGLNITFSCSYPLIHHISMPLPIQATRSVISKDLSTEGSYQISMIPYTDATFQVPFSGNVTLEVNHQMNIDVEVKPFDSAQIALVLENCWATPVNQSDYPTRWDLIVDECSNPNDDTVVVWQNGISTSSRFSFKMFTFTGFSHKIYLHCKVHLCLQESGNC</sequence>
<reference evidence="5" key="1">
    <citation type="submission" date="2018-07" db="EMBL/GenBank/DDBJ databases">
        <title>Comparative genomics of catfishes provides insights into carnivory and benthic adaptation.</title>
        <authorList>
            <person name="Zhang Y."/>
            <person name="Wang D."/>
            <person name="Peng Z."/>
            <person name="Zheng S."/>
            <person name="Shao F."/>
            <person name="Tao W."/>
        </authorList>
    </citation>
    <scope>NUCLEOTIDE SEQUENCE</scope>
    <source>
        <strain evidence="5">Chongqing</strain>
    </source>
</reference>
<dbReference type="PANTHER" id="PTHR14002:SF50">
    <property type="entry name" value="ALPHA-TECTORIN-LIKE-RELATED"/>
    <property type="match status" value="1"/>
</dbReference>
<feature type="non-terminal residue" evidence="5">
    <location>
        <position position="1"/>
    </location>
</feature>
<dbReference type="InterPro" id="IPR001507">
    <property type="entry name" value="ZP_dom"/>
</dbReference>
<dbReference type="InterPro" id="IPR055356">
    <property type="entry name" value="ZP-N"/>
</dbReference>
<proteinExistence type="predicted"/>
<dbReference type="Pfam" id="PF00100">
    <property type="entry name" value="Zona_pellucida"/>
    <property type="match status" value="1"/>
</dbReference>
<organism evidence="5 6">
    <name type="scientific">Silurus asotus</name>
    <name type="common">Amur catfish</name>
    <name type="synonym">Parasilurus asotus</name>
    <dbReference type="NCBI Taxonomy" id="30991"/>
    <lineage>
        <taxon>Eukaryota</taxon>
        <taxon>Metazoa</taxon>
        <taxon>Chordata</taxon>
        <taxon>Craniata</taxon>
        <taxon>Vertebrata</taxon>
        <taxon>Euteleostomi</taxon>
        <taxon>Actinopterygii</taxon>
        <taxon>Neopterygii</taxon>
        <taxon>Teleostei</taxon>
        <taxon>Ostariophysi</taxon>
        <taxon>Siluriformes</taxon>
        <taxon>Siluridae</taxon>
        <taxon>Silurus</taxon>
    </lineage>
</organism>
<keyword evidence="3" id="KW-0325">Glycoprotein</keyword>
<evidence type="ECO:0000256" key="3">
    <source>
        <dbReference type="ARBA" id="ARBA00023180"/>
    </source>
</evidence>
<evidence type="ECO:0000259" key="4">
    <source>
        <dbReference type="PROSITE" id="PS51034"/>
    </source>
</evidence>
<evidence type="ECO:0000313" key="6">
    <source>
        <dbReference type="Proteomes" id="UP001205998"/>
    </source>
</evidence>
<dbReference type="InterPro" id="IPR055355">
    <property type="entry name" value="ZP-C"/>
</dbReference>
<keyword evidence="1" id="KW-0732">Signal</keyword>
<dbReference type="PANTHER" id="PTHR14002">
    <property type="entry name" value="ENDOGLIN/TGF-BETA RECEPTOR TYPE III"/>
    <property type="match status" value="1"/>
</dbReference>
<protein>
    <recommendedName>
        <fullName evidence="4">ZP domain-containing protein</fullName>
    </recommendedName>
</protein>
<comment type="caution">
    <text evidence="5">The sequence shown here is derived from an EMBL/GenBank/DDBJ whole genome shotgun (WGS) entry which is preliminary data.</text>
</comment>
<dbReference type="AlphaFoldDB" id="A0AAD5B6P5"/>
<evidence type="ECO:0000256" key="2">
    <source>
        <dbReference type="ARBA" id="ARBA00023157"/>
    </source>
</evidence>
<dbReference type="PRINTS" id="PR00023">
    <property type="entry name" value="ZPELLUCIDA"/>
</dbReference>
<dbReference type="InterPro" id="IPR048290">
    <property type="entry name" value="ZP_chr"/>
</dbReference>
<keyword evidence="2" id="KW-1015">Disulfide bond</keyword>
<dbReference type="Gene3D" id="2.60.40.3210">
    <property type="entry name" value="Zona pellucida, ZP-N domain"/>
    <property type="match status" value="1"/>
</dbReference>
<keyword evidence="6" id="KW-1185">Reference proteome</keyword>
<dbReference type="EMBL" id="MU546562">
    <property type="protein sequence ID" value="KAI5628115.1"/>
    <property type="molecule type" value="Genomic_DNA"/>
</dbReference>
<dbReference type="SMART" id="SM00241">
    <property type="entry name" value="ZP"/>
    <property type="match status" value="1"/>
</dbReference>
<feature type="non-terminal residue" evidence="5">
    <location>
        <position position="281"/>
    </location>
</feature>
<dbReference type="Pfam" id="PF23344">
    <property type="entry name" value="ZP-N"/>
    <property type="match status" value="1"/>
</dbReference>
<evidence type="ECO:0000256" key="1">
    <source>
        <dbReference type="ARBA" id="ARBA00022729"/>
    </source>
</evidence>
<dbReference type="PROSITE" id="PS51034">
    <property type="entry name" value="ZP_2"/>
    <property type="match status" value="1"/>
</dbReference>